<evidence type="ECO:0000256" key="3">
    <source>
        <dbReference type="ARBA" id="ARBA00022670"/>
    </source>
</evidence>
<feature type="transmembrane region" description="Helical" evidence="8">
    <location>
        <begin position="140"/>
        <end position="157"/>
    </location>
</feature>
<organism evidence="9 10">
    <name type="scientific">Eubacterium segne</name>
    <dbReference type="NCBI Taxonomy" id="2763045"/>
    <lineage>
        <taxon>Bacteria</taxon>
        <taxon>Bacillati</taxon>
        <taxon>Bacillota</taxon>
        <taxon>Clostridia</taxon>
        <taxon>Eubacteriales</taxon>
        <taxon>Eubacteriaceae</taxon>
        <taxon>Eubacterium</taxon>
    </lineage>
</organism>
<feature type="transmembrane region" description="Helical" evidence="8">
    <location>
        <begin position="77"/>
        <end position="96"/>
    </location>
</feature>
<evidence type="ECO:0000256" key="1">
    <source>
        <dbReference type="ARBA" id="ARBA00022475"/>
    </source>
</evidence>
<keyword evidence="4 8" id="KW-0812">Transmembrane</keyword>
<evidence type="ECO:0000313" key="9">
    <source>
        <dbReference type="EMBL" id="MBC5667059.1"/>
    </source>
</evidence>
<dbReference type="SMART" id="SM00793">
    <property type="entry name" value="AgrB"/>
    <property type="match status" value="1"/>
</dbReference>
<evidence type="ECO:0000256" key="5">
    <source>
        <dbReference type="ARBA" id="ARBA00022801"/>
    </source>
</evidence>
<dbReference type="InterPro" id="IPR006741">
    <property type="entry name" value="AgrB"/>
</dbReference>
<keyword evidence="1" id="KW-1003">Cell membrane</keyword>
<dbReference type="Pfam" id="PF04647">
    <property type="entry name" value="AgrB"/>
    <property type="match status" value="1"/>
</dbReference>
<feature type="transmembrane region" description="Helical" evidence="8">
    <location>
        <begin position="28"/>
        <end position="49"/>
    </location>
</feature>
<gene>
    <name evidence="9" type="ORF">H8S00_03510</name>
</gene>
<dbReference type="RefSeq" id="WP_186840002.1">
    <property type="nucleotide sequence ID" value="NZ_JACOOZ010000002.1"/>
</dbReference>
<evidence type="ECO:0000256" key="2">
    <source>
        <dbReference type="ARBA" id="ARBA00022654"/>
    </source>
</evidence>
<dbReference type="EMBL" id="JACOOZ010000002">
    <property type="protein sequence ID" value="MBC5667059.1"/>
    <property type="molecule type" value="Genomic_DNA"/>
</dbReference>
<protein>
    <submittedName>
        <fullName evidence="9">Accessory gene regulator B family protein</fullName>
    </submittedName>
</protein>
<dbReference type="Proteomes" id="UP000597877">
    <property type="component" value="Unassembled WGS sequence"/>
</dbReference>
<evidence type="ECO:0000313" key="10">
    <source>
        <dbReference type="Proteomes" id="UP000597877"/>
    </source>
</evidence>
<evidence type="ECO:0000256" key="4">
    <source>
        <dbReference type="ARBA" id="ARBA00022692"/>
    </source>
</evidence>
<evidence type="ECO:0000256" key="8">
    <source>
        <dbReference type="SAM" id="Phobius"/>
    </source>
</evidence>
<sequence length="197" mass="22201">MKYLSKHVATWLIRCGAIDEMDRELYEYAVYSLIFLIAPLAIILTFGIMMDRVLESIIIIIPFMCVRKFSGGFHAKHVWVCILCSCSVLFMCVYMVTNIKYIFVLNICVVLAVTSLIILSPIDSESRKLDEGEIVRYKKVTAAISLVFGGLYCVCLLTDNITYAICIAEGIMLPACLQIPCILLKLKSKEKLGESYN</sequence>
<keyword evidence="6 8" id="KW-1133">Transmembrane helix</keyword>
<accession>A0ABR7F0C9</accession>
<name>A0ABR7F0C9_9FIRM</name>
<proteinExistence type="predicted"/>
<keyword evidence="5" id="KW-0378">Hydrolase</keyword>
<keyword evidence="10" id="KW-1185">Reference proteome</keyword>
<comment type="caution">
    <text evidence="9">The sequence shown here is derived from an EMBL/GenBank/DDBJ whole genome shotgun (WGS) entry which is preliminary data.</text>
</comment>
<keyword evidence="2" id="KW-0673">Quorum sensing</keyword>
<keyword evidence="7 8" id="KW-0472">Membrane</keyword>
<feature type="transmembrane region" description="Helical" evidence="8">
    <location>
        <begin position="102"/>
        <end position="119"/>
    </location>
</feature>
<reference evidence="9 10" key="1">
    <citation type="submission" date="2020-08" db="EMBL/GenBank/DDBJ databases">
        <title>Genome public.</title>
        <authorList>
            <person name="Liu C."/>
            <person name="Sun Q."/>
        </authorList>
    </citation>
    <scope>NUCLEOTIDE SEQUENCE [LARGE SCALE GENOMIC DNA]</scope>
    <source>
        <strain evidence="9 10">BX4</strain>
    </source>
</reference>
<evidence type="ECO:0000256" key="6">
    <source>
        <dbReference type="ARBA" id="ARBA00022989"/>
    </source>
</evidence>
<keyword evidence="3" id="KW-0645">Protease</keyword>
<evidence type="ECO:0000256" key="7">
    <source>
        <dbReference type="ARBA" id="ARBA00023136"/>
    </source>
</evidence>